<dbReference type="PANTHER" id="PTHR24409">
    <property type="entry name" value="ZINC FINGER PROTEIN 142"/>
    <property type="match status" value="1"/>
</dbReference>
<evidence type="ECO:0000256" key="3">
    <source>
        <dbReference type="ARBA" id="ARBA00022723"/>
    </source>
</evidence>
<comment type="caution">
    <text evidence="10">The sequence shown here is derived from an EMBL/GenBank/DDBJ whole genome shotgun (WGS) entry which is preliminary data.</text>
</comment>
<evidence type="ECO:0000256" key="1">
    <source>
        <dbReference type="ARBA" id="ARBA00004123"/>
    </source>
</evidence>
<dbReference type="GO" id="GO:0008270">
    <property type="term" value="F:zinc ion binding"/>
    <property type="evidence" value="ECO:0007669"/>
    <property type="project" value="UniProtKB-KW"/>
</dbReference>
<feature type="domain" description="C2H2-type" evidence="9">
    <location>
        <begin position="92"/>
        <end position="119"/>
    </location>
</feature>
<keyword evidence="11" id="KW-1185">Reference proteome</keyword>
<feature type="domain" description="C2H2-type" evidence="9">
    <location>
        <begin position="60"/>
        <end position="90"/>
    </location>
</feature>
<dbReference type="AlphaFoldDB" id="A0A0J7JUL0"/>
<dbReference type="SUPFAM" id="SSF57667">
    <property type="entry name" value="beta-beta-alpha zinc fingers"/>
    <property type="match status" value="1"/>
</dbReference>
<keyword evidence="4" id="KW-0677">Repeat</keyword>
<dbReference type="OrthoDB" id="6077919at2759"/>
<dbReference type="InterPro" id="IPR036236">
    <property type="entry name" value="Znf_C2H2_sf"/>
</dbReference>
<feature type="non-terminal residue" evidence="10">
    <location>
        <position position="123"/>
    </location>
</feature>
<sequence length="123" mass="13778">MSKFAVNTPLLDLPLPMEETGPSKNLRVCAHCSKTFTNVSNLKRHLKTGACANLPVKPAFTCGQCNRSFTRLENLHNHFKGEPCHPASKQVLVCSKCNKVFTRPFVLKRHLKTEACQPKTCKK</sequence>
<evidence type="ECO:0000256" key="8">
    <source>
        <dbReference type="PROSITE-ProRule" id="PRU00042"/>
    </source>
</evidence>
<organism evidence="10 11">
    <name type="scientific">Lasius niger</name>
    <name type="common">Black garden ant</name>
    <dbReference type="NCBI Taxonomy" id="67767"/>
    <lineage>
        <taxon>Eukaryota</taxon>
        <taxon>Metazoa</taxon>
        <taxon>Ecdysozoa</taxon>
        <taxon>Arthropoda</taxon>
        <taxon>Hexapoda</taxon>
        <taxon>Insecta</taxon>
        <taxon>Pterygota</taxon>
        <taxon>Neoptera</taxon>
        <taxon>Endopterygota</taxon>
        <taxon>Hymenoptera</taxon>
        <taxon>Apocrita</taxon>
        <taxon>Aculeata</taxon>
        <taxon>Formicoidea</taxon>
        <taxon>Formicidae</taxon>
        <taxon>Formicinae</taxon>
        <taxon>Lasius</taxon>
        <taxon>Lasius</taxon>
    </lineage>
</organism>
<dbReference type="EMBL" id="LBMM01030065">
    <property type="protein sequence ID" value="KMQ81943.1"/>
    <property type="molecule type" value="Genomic_DNA"/>
</dbReference>
<dbReference type="GO" id="GO:0000977">
    <property type="term" value="F:RNA polymerase II transcription regulatory region sequence-specific DNA binding"/>
    <property type="evidence" value="ECO:0007669"/>
    <property type="project" value="TreeGrafter"/>
</dbReference>
<evidence type="ECO:0000259" key="9">
    <source>
        <dbReference type="PROSITE" id="PS50157"/>
    </source>
</evidence>
<protein>
    <submittedName>
        <fullName evidence="10">Putative zinc finger protein 502</fullName>
    </submittedName>
</protein>
<dbReference type="GO" id="GO:0000981">
    <property type="term" value="F:DNA-binding transcription factor activity, RNA polymerase II-specific"/>
    <property type="evidence" value="ECO:0007669"/>
    <property type="project" value="TreeGrafter"/>
</dbReference>
<evidence type="ECO:0000256" key="5">
    <source>
        <dbReference type="ARBA" id="ARBA00022771"/>
    </source>
</evidence>
<proteinExistence type="inferred from homology"/>
<comment type="similarity">
    <text evidence="2">Belongs to the krueppel C2H2-type zinc-finger protein family.</text>
</comment>
<comment type="subcellular location">
    <subcellularLocation>
        <location evidence="1">Nucleus</location>
    </subcellularLocation>
</comment>
<dbReference type="SMART" id="SM00355">
    <property type="entry name" value="ZnF_C2H2"/>
    <property type="match status" value="3"/>
</dbReference>
<dbReference type="Gene3D" id="3.30.160.60">
    <property type="entry name" value="Classic Zinc Finger"/>
    <property type="match status" value="2"/>
</dbReference>
<evidence type="ECO:0000313" key="11">
    <source>
        <dbReference type="Proteomes" id="UP000036403"/>
    </source>
</evidence>
<evidence type="ECO:0000256" key="2">
    <source>
        <dbReference type="ARBA" id="ARBA00006991"/>
    </source>
</evidence>
<dbReference type="PANTHER" id="PTHR24409:SF331">
    <property type="entry name" value="ZINC FINGER PROTEIN 322A"/>
    <property type="match status" value="1"/>
</dbReference>
<dbReference type="GO" id="GO:0005634">
    <property type="term" value="C:nucleus"/>
    <property type="evidence" value="ECO:0007669"/>
    <property type="project" value="UniProtKB-SubCell"/>
</dbReference>
<keyword evidence="5 8" id="KW-0863">Zinc-finger</keyword>
<dbReference type="Proteomes" id="UP000036403">
    <property type="component" value="Unassembled WGS sequence"/>
</dbReference>
<evidence type="ECO:0000256" key="7">
    <source>
        <dbReference type="ARBA" id="ARBA00023242"/>
    </source>
</evidence>
<feature type="domain" description="C2H2-type" evidence="9">
    <location>
        <begin position="27"/>
        <end position="58"/>
    </location>
</feature>
<gene>
    <name evidence="10" type="ORF">RF55_24703</name>
</gene>
<evidence type="ECO:0000256" key="4">
    <source>
        <dbReference type="ARBA" id="ARBA00022737"/>
    </source>
</evidence>
<dbReference type="PROSITE" id="PS50157">
    <property type="entry name" value="ZINC_FINGER_C2H2_2"/>
    <property type="match status" value="3"/>
</dbReference>
<dbReference type="FunFam" id="3.30.160.60:FF:000100">
    <property type="entry name" value="Zinc finger 45-like"/>
    <property type="match status" value="1"/>
</dbReference>
<dbReference type="PaxDb" id="67767-A0A0J7JUL0"/>
<name>A0A0J7JUL0_LASNI</name>
<reference evidence="10 11" key="1">
    <citation type="submission" date="2015-04" db="EMBL/GenBank/DDBJ databases">
        <title>Lasius niger genome sequencing.</title>
        <authorList>
            <person name="Konorov E.A."/>
            <person name="Nikitin M.A."/>
            <person name="Kirill M.V."/>
            <person name="Chang P."/>
        </authorList>
    </citation>
    <scope>NUCLEOTIDE SEQUENCE [LARGE SCALE GENOMIC DNA]</scope>
    <source>
        <tissue evidence="10">Whole</tissue>
    </source>
</reference>
<keyword evidence="6" id="KW-0862">Zinc</keyword>
<dbReference type="Pfam" id="PF00096">
    <property type="entry name" value="zf-C2H2"/>
    <property type="match status" value="3"/>
</dbReference>
<keyword evidence="7" id="KW-0539">Nucleus</keyword>
<dbReference type="STRING" id="67767.A0A0J7JUL0"/>
<keyword evidence="3" id="KW-0479">Metal-binding</keyword>
<accession>A0A0J7JUL0</accession>
<evidence type="ECO:0000256" key="6">
    <source>
        <dbReference type="ARBA" id="ARBA00022833"/>
    </source>
</evidence>
<evidence type="ECO:0000313" key="10">
    <source>
        <dbReference type="EMBL" id="KMQ81943.1"/>
    </source>
</evidence>
<dbReference type="InterPro" id="IPR013087">
    <property type="entry name" value="Znf_C2H2_type"/>
</dbReference>